<proteinExistence type="predicted"/>
<name>A0AAD7DJY1_MYCRO</name>
<feature type="compositionally biased region" description="Low complexity" evidence="1">
    <location>
        <begin position="142"/>
        <end position="154"/>
    </location>
</feature>
<feature type="compositionally biased region" description="Polar residues" evidence="1">
    <location>
        <begin position="108"/>
        <end position="119"/>
    </location>
</feature>
<accession>A0AAD7DJY1</accession>
<feature type="region of interest" description="Disordered" evidence="1">
    <location>
        <begin position="269"/>
        <end position="295"/>
    </location>
</feature>
<feature type="compositionally biased region" description="Basic and acidic residues" evidence="1">
    <location>
        <begin position="274"/>
        <end position="283"/>
    </location>
</feature>
<feature type="region of interest" description="Disordered" evidence="1">
    <location>
        <begin position="102"/>
        <end position="160"/>
    </location>
</feature>
<feature type="compositionally biased region" description="Polar residues" evidence="1">
    <location>
        <begin position="35"/>
        <end position="44"/>
    </location>
</feature>
<gene>
    <name evidence="2" type="ORF">B0H17DRAFT_485841</name>
</gene>
<feature type="region of interest" description="Disordered" evidence="1">
    <location>
        <begin position="24"/>
        <end position="46"/>
    </location>
</feature>
<comment type="caution">
    <text evidence="2">The sequence shown here is derived from an EMBL/GenBank/DDBJ whole genome shotgun (WGS) entry which is preliminary data.</text>
</comment>
<dbReference type="AlphaFoldDB" id="A0AAD7DJY1"/>
<evidence type="ECO:0000313" key="2">
    <source>
        <dbReference type="EMBL" id="KAJ7693535.1"/>
    </source>
</evidence>
<sequence>MLETQLARRRELLNSDDPATFIGRRVAAREAAGPSRSSEQQSPSHADPLLRAVEMERELIHLRALTQQRRTDPGLNARMDRVDAMSRSDIIRAARSLDMESFRAGHRQQPSNINTNAPSQHPRPPLNPRRWRAYRAAAETRQSSNSSQPPASAHPHPDRDRLSILSNFSVQNLATPTSAVARDRPLLFEEPLSYAGQRRDSRDIAESPIGSERSYFIHRRVNADGDELVHNINLEWDDEDPLSWLMPSTRERPVSEMPDYSAFTRRRFGPPIFDGHDRNDVRGARGPPPMSEPRRRGWGASIYPFIRRRY</sequence>
<dbReference type="Proteomes" id="UP001221757">
    <property type="component" value="Unassembled WGS sequence"/>
</dbReference>
<protein>
    <submittedName>
        <fullName evidence="2">Uncharacterized protein</fullName>
    </submittedName>
</protein>
<reference evidence="2" key="1">
    <citation type="submission" date="2023-03" db="EMBL/GenBank/DDBJ databases">
        <title>Massive genome expansion in bonnet fungi (Mycena s.s.) driven by repeated elements and novel gene families across ecological guilds.</title>
        <authorList>
            <consortium name="Lawrence Berkeley National Laboratory"/>
            <person name="Harder C.B."/>
            <person name="Miyauchi S."/>
            <person name="Viragh M."/>
            <person name="Kuo A."/>
            <person name="Thoen E."/>
            <person name="Andreopoulos B."/>
            <person name="Lu D."/>
            <person name="Skrede I."/>
            <person name="Drula E."/>
            <person name="Henrissat B."/>
            <person name="Morin E."/>
            <person name="Kohler A."/>
            <person name="Barry K."/>
            <person name="LaButti K."/>
            <person name="Morin E."/>
            <person name="Salamov A."/>
            <person name="Lipzen A."/>
            <person name="Mereny Z."/>
            <person name="Hegedus B."/>
            <person name="Baldrian P."/>
            <person name="Stursova M."/>
            <person name="Weitz H."/>
            <person name="Taylor A."/>
            <person name="Grigoriev I.V."/>
            <person name="Nagy L.G."/>
            <person name="Martin F."/>
            <person name="Kauserud H."/>
        </authorList>
    </citation>
    <scope>NUCLEOTIDE SEQUENCE</scope>
    <source>
        <strain evidence="2">CBHHK067</strain>
    </source>
</reference>
<evidence type="ECO:0000256" key="1">
    <source>
        <dbReference type="SAM" id="MobiDB-lite"/>
    </source>
</evidence>
<evidence type="ECO:0000313" key="3">
    <source>
        <dbReference type="Proteomes" id="UP001221757"/>
    </source>
</evidence>
<dbReference type="EMBL" id="JARKIE010000045">
    <property type="protein sequence ID" value="KAJ7693535.1"/>
    <property type="molecule type" value="Genomic_DNA"/>
</dbReference>
<organism evidence="2 3">
    <name type="scientific">Mycena rosella</name>
    <name type="common">Pink bonnet</name>
    <name type="synonym">Agaricus rosellus</name>
    <dbReference type="NCBI Taxonomy" id="1033263"/>
    <lineage>
        <taxon>Eukaryota</taxon>
        <taxon>Fungi</taxon>
        <taxon>Dikarya</taxon>
        <taxon>Basidiomycota</taxon>
        <taxon>Agaricomycotina</taxon>
        <taxon>Agaricomycetes</taxon>
        <taxon>Agaricomycetidae</taxon>
        <taxon>Agaricales</taxon>
        <taxon>Marasmiineae</taxon>
        <taxon>Mycenaceae</taxon>
        <taxon>Mycena</taxon>
    </lineage>
</organism>
<keyword evidence="3" id="KW-1185">Reference proteome</keyword>